<sequence length="39" mass="4642">MRCQRMASVAWIRTKYKWETTLHHKAKSRISQHKAKSSA</sequence>
<proteinExistence type="predicted"/>
<protein>
    <submittedName>
        <fullName evidence="1">Uncharacterized protein</fullName>
    </submittedName>
</protein>
<dbReference type="EMBL" id="GBRH01181426">
    <property type="protein sequence ID" value="JAE16470.1"/>
    <property type="molecule type" value="Transcribed_RNA"/>
</dbReference>
<organism evidence="1">
    <name type="scientific">Arundo donax</name>
    <name type="common">Giant reed</name>
    <name type="synonym">Donax arundinaceus</name>
    <dbReference type="NCBI Taxonomy" id="35708"/>
    <lineage>
        <taxon>Eukaryota</taxon>
        <taxon>Viridiplantae</taxon>
        <taxon>Streptophyta</taxon>
        <taxon>Embryophyta</taxon>
        <taxon>Tracheophyta</taxon>
        <taxon>Spermatophyta</taxon>
        <taxon>Magnoliopsida</taxon>
        <taxon>Liliopsida</taxon>
        <taxon>Poales</taxon>
        <taxon>Poaceae</taxon>
        <taxon>PACMAD clade</taxon>
        <taxon>Arundinoideae</taxon>
        <taxon>Arundineae</taxon>
        <taxon>Arundo</taxon>
    </lineage>
</organism>
<evidence type="ECO:0000313" key="1">
    <source>
        <dbReference type="EMBL" id="JAE16470.1"/>
    </source>
</evidence>
<name>A0A0A9FUE9_ARUDO</name>
<reference evidence="1" key="1">
    <citation type="submission" date="2014-09" db="EMBL/GenBank/DDBJ databases">
        <authorList>
            <person name="Magalhaes I.L.F."/>
            <person name="Oliveira U."/>
            <person name="Santos F.R."/>
            <person name="Vidigal T.H.D.A."/>
            <person name="Brescovit A.D."/>
            <person name="Santos A.J."/>
        </authorList>
    </citation>
    <scope>NUCLEOTIDE SEQUENCE</scope>
    <source>
        <tissue evidence="1">Shoot tissue taken approximately 20 cm above the soil surface</tissue>
    </source>
</reference>
<accession>A0A0A9FUE9</accession>
<dbReference type="AlphaFoldDB" id="A0A0A9FUE9"/>
<reference evidence="1" key="2">
    <citation type="journal article" date="2015" name="Data Brief">
        <title>Shoot transcriptome of the giant reed, Arundo donax.</title>
        <authorList>
            <person name="Barrero R.A."/>
            <person name="Guerrero F.D."/>
            <person name="Moolhuijzen P."/>
            <person name="Goolsby J.A."/>
            <person name="Tidwell J."/>
            <person name="Bellgard S.E."/>
            <person name="Bellgard M.I."/>
        </authorList>
    </citation>
    <scope>NUCLEOTIDE SEQUENCE</scope>
    <source>
        <tissue evidence="1">Shoot tissue taken approximately 20 cm above the soil surface</tissue>
    </source>
</reference>